<protein>
    <recommendedName>
        <fullName evidence="1">Plasminogen-binding protein PgbA N-terminal domain-containing protein</fullName>
    </recommendedName>
</protein>
<dbReference type="HOGENOM" id="CLU_076567_1_0_7"/>
<name>Q7VHU3_HELHP</name>
<proteinExistence type="predicted"/>
<dbReference type="KEGG" id="hhe:HH_0870"/>
<dbReference type="STRING" id="235279.HH_0870"/>
<feature type="domain" description="Plasminogen-binding protein PgbA N-terminal" evidence="1">
    <location>
        <begin position="23"/>
        <end position="234"/>
    </location>
</feature>
<dbReference type="Proteomes" id="UP000002495">
    <property type="component" value="Chromosome"/>
</dbReference>
<evidence type="ECO:0000313" key="2">
    <source>
        <dbReference type="EMBL" id="AAP77467.1"/>
    </source>
</evidence>
<dbReference type="Pfam" id="PF15436">
    <property type="entry name" value="PGBA_N"/>
    <property type="match status" value="1"/>
</dbReference>
<gene>
    <name evidence="2" type="ordered locus">HH_0870</name>
</gene>
<dbReference type="OrthoDB" id="5372482at2"/>
<reference evidence="2 3" key="1">
    <citation type="journal article" date="2003" name="Proc. Natl. Acad. Sci. U.S.A.">
        <title>The complete genome sequence of the carcinogenic bacterium Helicobacter hepaticus.</title>
        <authorList>
            <person name="Suerbaum S."/>
            <person name="Josenhans C."/>
            <person name="Sterzenbach T."/>
            <person name="Drescher B."/>
            <person name="Brandt P."/>
            <person name="Bell M."/>
            <person name="Droege M."/>
            <person name="Fartmann B."/>
            <person name="Fischer H.-P."/>
            <person name="Ge Z."/>
            <person name="Hoerster A."/>
            <person name="Holland R."/>
            <person name="Klein K."/>
            <person name="Koenig J."/>
            <person name="Macko L."/>
            <person name="Mendz G.L."/>
            <person name="Nyakatura G."/>
            <person name="Schauer D.B."/>
            <person name="Shen Z."/>
            <person name="Weber J."/>
            <person name="Frosch M."/>
            <person name="Fox J.G."/>
        </authorList>
    </citation>
    <scope>NUCLEOTIDE SEQUENCE [LARGE SCALE GENOMIC DNA]</scope>
    <source>
        <strain evidence="3">ATCC 51449 / 3B1</strain>
    </source>
</reference>
<dbReference type="eggNOG" id="COG2863">
    <property type="taxonomic scope" value="Bacteria"/>
</dbReference>
<evidence type="ECO:0000313" key="3">
    <source>
        <dbReference type="Proteomes" id="UP000002495"/>
    </source>
</evidence>
<dbReference type="EMBL" id="AE017125">
    <property type="protein sequence ID" value="AAP77467.1"/>
    <property type="molecule type" value="Genomic_DNA"/>
</dbReference>
<dbReference type="AlphaFoldDB" id="Q7VHU3"/>
<dbReference type="RefSeq" id="WP_011115710.1">
    <property type="nucleotide sequence ID" value="NC_004917.1"/>
</dbReference>
<dbReference type="InterPro" id="IPR029276">
    <property type="entry name" value="PgbA_N"/>
</dbReference>
<accession>Q7VHU3</accession>
<keyword evidence="3" id="KW-1185">Reference proteome</keyword>
<sequence length="248" mass="27446">MRILAGLICAIMLQAIDTLPKGVEIDEVNANVLSFRADHLKVGQSGIVLTQNQGYNIIIASAVIKSIKNGTAYASYTPFDSISQKYLPTPQSSPAQGDKIIFGSFYNKSIAIAPDQESYNKILSLAPNTSFAHIDLLAAFLAKDGINDPKPKHLNEFCNVYSIGLLYILASNGVNVLDCQSFSILEVLPFDKPYIQNTQAPFFSRIVNIDTGSLANKLRSKKSRQYFPYYDNLLRASLKSFENLKHKE</sequence>
<evidence type="ECO:0000259" key="1">
    <source>
        <dbReference type="Pfam" id="PF15436"/>
    </source>
</evidence>
<organism evidence="2 3">
    <name type="scientific">Helicobacter hepaticus (strain ATCC 51449 / 3B1)</name>
    <dbReference type="NCBI Taxonomy" id="235279"/>
    <lineage>
        <taxon>Bacteria</taxon>
        <taxon>Pseudomonadati</taxon>
        <taxon>Campylobacterota</taxon>
        <taxon>Epsilonproteobacteria</taxon>
        <taxon>Campylobacterales</taxon>
        <taxon>Helicobacteraceae</taxon>
        <taxon>Helicobacter</taxon>
    </lineage>
</organism>